<protein>
    <recommendedName>
        <fullName evidence="4">DUF1318 domain-containing protein</fullName>
    </recommendedName>
</protein>
<dbReference type="EMBL" id="LZEX01000001">
    <property type="protein sequence ID" value="OBU11264.1"/>
    <property type="molecule type" value="Genomic_DNA"/>
</dbReference>
<dbReference type="InterPro" id="IPR008309">
    <property type="entry name" value="YdbL"/>
</dbReference>
<dbReference type="Proteomes" id="UP000092247">
    <property type="component" value="Unassembled WGS sequence"/>
</dbReference>
<evidence type="ECO:0008006" key="4">
    <source>
        <dbReference type="Google" id="ProtNLM"/>
    </source>
</evidence>
<dbReference type="RefSeq" id="WP_067420419.1">
    <property type="nucleotide sequence ID" value="NZ_LZEX01000001.1"/>
</dbReference>
<reference evidence="2 3" key="1">
    <citation type="submission" date="2016-06" db="EMBL/GenBank/DDBJ databases">
        <authorList>
            <person name="Kjaerup R.B."/>
            <person name="Dalgaard T.S."/>
            <person name="Juul-Madsen H.R."/>
        </authorList>
    </citation>
    <scope>NUCLEOTIDE SEQUENCE [LARGE SCALE GENOMIC DNA]</scope>
    <source>
        <strain evidence="2 3">GCSL-Mp3</strain>
    </source>
</reference>
<dbReference type="Pfam" id="PF07027">
    <property type="entry name" value="DUF1318"/>
    <property type="match status" value="1"/>
</dbReference>
<evidence type="ECO:0000313" key="2">
    <source>
        <dbReference type="EMBL" id="OBU11264.1"/>
    </source>
</evidence>
<comment type="caution">
    <text evidence="2">The sequence shown here is derived from an EMBL/GenBank/DDBJ whole genome shotgun (WGS) entry which is preliminary data.</text>
</comment>
<proteinExistence type="predicted"/>
<dbReference type="STRING" id="368603.AYY16_04300"/>
<organism evidence="2 3">
    <name type="scientific">Morganella psychrotolerans</name>
    <dbReference type="NCBI Taxonomy" id="368603"/>
    <lineage>
        <taxon>Bacteria</taxon>
        <taxon>Pseudomonadati</taxon>
        <taxon>Pseudomonadota</taxon>
        <taxon>Gammaproteobacteria</taxon>
        <taxon>Enterobacterales</taxon>
        <taxon>Morganellaceae</taxon>
        <taxon>Morganella</taxon>
    </lineage>
</organism>
<name>A0A1B8HPW1_9GAMM</name>
<gene>
    <name evidence="2" type="ORF">AYY17_00455</name>
</gene>
<accession>A0A1B8HPW1</accession>
<feature type="chain" id="PRO_5008609897" description="DUF1318 domain-containing protein" evidence="1">
    <location>
        <begin position="28"/>
        <end position="116"/>
    </location>
</feature>
<sequence>MSTLFKAGKFRTGVAALTLMVSSSAFALTLDEAKQQGLAGETFSGYIAPVESAASRDDVKKLVKEINVARSQKYSELAQGNRMKADEVAKIAGQKLVTRAAKGEYVLGINGQWLKK</sequence>
<dbReference type="PIRSF" id="PIRSF025560">
    <property type="entry name" value="UCP025560"/>
    <property type="match status" value="1"/>
</dbReference>
<evidence type="ECO:0000313" key="3">
    <source>
        <dbReference type="Proteomes" id="UP000092247"/>
    </source>
</evidence>
<keyword evidence="1" id="KW-0732">Signal</keyword>
<feature type="signal peptide" evidence="1">
    <location>
        <begin position="1"/>
        <end position="27"/>
    </location>
</feature>
<dbReference type="AlphaFoldDB" id="A0A1B8HPW1"/>
<evidence type="ECO:0000256" key="1">
    <source>
        <dbReference type="SAM" id="SignalP"/>
    </source>
</evidence>